<keyword evidence="1" id="KW-0863">Zinc-finger</keyword>
<reference evidence="4" key="1">
    <citation type="journal article" date="2019" name="bioRxiv">
        <title>The Genome of the Zebra Mussel, Dreissena polymorpha: A Resource for Invasive Species Research.</title>
        <authorList>
            <person name="McCartney M.A."/>
            <person name="Auch B."/>
            <person name="Kono T."/>
            <person name="Mallez S."/>
            <person name="Zhang Y."/>
            <person name="Obille A."/>
            <person name="Becker A."/>
            <person name="Abrahante J.E."/>
            <person name="Garbe J."/>
            <person name="Badalamenti J.P."/>
            <person name="Herman A."/>
            <person name="Mangelson H."/>
            <person name="Liachko I."/>
            <person name="Sullivan S."/>
            <person name="Sone E.D."/>
            <person name="Koren S."/>
            <person name="Silverstein K.A.T."/>
            <person name="Beckman K.B."/>
            <person name="Gohl D.M."/>
        </authorList>
    </citation>
    <scope>NUCLEOTIDE SEQUENCE</scope>
    <source>
        <strain evidence="4">Duluth1</strain>
        <tissue evidence="4">Whole animal</tissue>
    </source>
</reference>
<evidence type="ECO:0000256" key="2">
    <source>
        <dbReference type="SAM" id="MobiDB-lite"/>
    </source>
</evidence>
<dbReference type="GO" id="GO:0008270">
    <property type="term" value="F:zinc ion binding"/>
    <property type="evidence" value="ECO:0007669"/>
    <property type="project" value="UniProtKB-KW"/>
</dbReference>
<keyword evidence="1" id="KW-0479">Metal-binding</keyword>
<evidence type="ECO:0000259" key="3">
    <source>
        <dbReference type="PROSITE" id="PS50158"/>
    </source>
</evidence>
<sequence>MTTSDTENNRQSNPIQNELIQGLLARIEKLEKERVRKNAVNKSEVECYSCHGIGHYARECPKRTNENREKDSSSTRFNLNYQGPTLVAKGRSQ</sequence>
<dbReference type="EMBL" id="JAIWYP010000014">
    <property type="protein sequence ID" value="KAH3713236.1"/>
    <property type="molecule type" value="Genomic_DNA"/>
</dbReference>
<feature type="compositionally biased region" description="Basic and acidic residues" evidence="2">
    <location>
        <begin position="62"/>
        <end position="73"/>
    </location>
</feature>
<evidence type="ECO:0000256" key="1">
    <source>
        <dbReference type="PROSITE-ProRule" id="PRU00047"/>
    </source>
</evidence>
<reference evidence="4" key="2">
    <citation type="submission" date="2020-11" db="EMBL/GenBank/DDBJ databases">
        <authorList>
            <person name="McCartney M.A."/>
            <person name="Auch B."/>
            <person name="Kono T."/>
            <person name="Mallez S."/>
            <person name="Becker A."/>
            <person name="Gohl D.M."/>
            <person name="Silverstein K.A.T."/>
            <person name="Koren S."/>
            <person name="Bechman K.B."/>
            <person name="Herman A."/>
            <person name="Abrahante J.E."/>
            <person name="Garbe J."/>
        </authorList>
    </citation>
    <scope>NUCLEOTIDE SEQUENCE</scope>
    <source>
        <strain evidence="4">Duluth1</strain>
        <tissue evidence="4">Whole animal</tissue>
    </source>
</reference>
<dbReference type="AlphaFoldDB" id="A0A9D4BYD6"/>
<gene>
    <name evidence="4" type="ORF">DPMN_073023</name>
</gene>
<organism evidence="4 5">
    <name type="scientific">Dreissena polymorpha</name>
    <name type="common">Zebra mussel</name>
    <name type="synonym">Mytilus polymorpha</name>
    <dbReference type="NCBI Taxonomy" id="45954"/>
    <lineage>
        <taxon>Eukaryota</taxon>
        <taxon>Metazoa</taxon>
        <taxon>Spiralia</taxon>
        <taxon>Lophotrochozoa</taxon>
        <taxon>Mollusca</taxon>
        <taxon>Bivalvia</taxon>
        <taxon>Autobranchia</taxon>
        <taxon>Heteroconchia</taxon>
        <taxon>Euheterodonta</taxon>
        <taxon>Imparidentia</taxon>
        <taxon>Neoheterodontei</taxon>
        <taxon>Myida</taxon>
        <taxon>Dreissenoidea</taxon>
        <taxon>Dreissenidae</taxon>
        <taxon>Dreissena</taxon>
    </lineage>
</organism>
<keyword evidence="5" id="KW-1185">Reference proteome</keyword>
<dbReference type="InterPro" id="IPR001878">
    <property type="entry name" value="Znf_CCHC"/>
</dbReference>
<comment type="caution">
    <text evidence="4">The sequence shown here is derived from an EMBL/GenBank/DDBJ whole genome shotgun (WGS) entry which is preliminary data.</text>
</comment>
<keyword evidence="1" id="KW-0862">Zinc</keyword>
<evidence type="ECO:0000313" key="5">
    <source>
        <dbReference type="Proteomes" id="UP000828390"/>
    </source>
</evidence>
<dbReference type="PROSITE" id="PS50158">
    <property type="entry name" value="ZF_CCHC"/>
    <property type="match status" value="1"/>
</dbReference>
<dbReference type="Pfam" id="PF00098">
    <property type="entry name" value="zf-CCHC"/>
    <property type="match status" value="1"/>
</dbReference>
<dbReference type="Gene3D" id="4.10.60.10">
    <property type="entry name" value="Zinc finger, CCHC-type"/>
    <property type="match status" value="1"/>
</dbReference>
<feature type="compositionally biased region" description="Polar residues" evidence="2">
    <location>
        <begin position="74"/>
        <end position="83"/>
    </location>
</feature>
<accession>A0A9D4BYD6</accession>
<dbReference type="SUPFAM" id="SSF57756">
    <property type="entry name" value="Retrovirus zinc finger-like domains"/>
    <property type="match status" value="1"/>
</dbReference>
<dbReference type="SMART" id="SM00343">
    <property type="entry name" value="ZnF_C2HC"/>
    <property type="match status" value="1"/>
</dbReference>
<evidence type="ECO:0000313" key="4">
    <source>
        <dbReference type="EMBL" id="KAH3713236.1"/>
    </source>
</evidence>
<feature type="domain" description="CCHC-type" evidence="3">
    <location>
        <begin position="47"/>
        <end position="62"/>
    </location>
</feature>
<dbReference type="InterPro" id="IPR036875">
    <property type="entry name" value="Znf_CCHC_sf"/>
</dbReference>
<dbReference type="GO" id="GO:0003676">
    <property type="term" value="F:nucleic acid binding"/>
    <property type="evidence" value="ECO:0007669"/>
    <property type="project" value="InterPro"/>
</dbReference>
<protein>
    <recommendedName>
        <fullName evidence="3">CCHC-type domain-containing protein</fullName>
    </recommendedName>
</protein>
<dbReference type="Proteomes" id="UP000828390">
    <property type="component" value="Unassembled WGS sequence"/>
</dbReference>
<proteinExistence type="predicted"/>
<name>A0A9D4BYD6_DREPO</name>
<feature type="region of interest" description="Disordered" evidence="2">
    <location>
        <begin position="62"/>
        <end position="93"/>
    </location>
</feature>